<dbReference type="PANTHER" id="PTHR18964">
    <property type="entry name" value="ROK (REPRESSOR, ORF, KINASE) FAMILY"/>
    <property type="match status" value="1"/>
</dbReference>
<proteinExistence type="inferred from homology"/>
<dbReference type="RefSeq" id="WP_181738591.1">
    <property type="nucleotide sequence ID" value="NZ_JACEOL010000017.1"/>
</dbReference>
<evidence type="ECO:0000313" key="4">
    <source>
        <dbReference type="EMBL" id="MBA4601761.1"/>
    </source>
</evidence>
<dbReference type="GO" id="GO:0042732">
    <property type="term" value="P:D-xylose metabolic process"/>
    <property type="evidence" value="ECO:0007669"/>
    <property type="project" value="UniProtKB-KW"/>
</dbReference>
<dbReference type="CDD" id="cd24076">
    <property type="entry name" value="ASKHA_ATPase_ROK_BsXylR-like"/>
    <property type="match status" value="1"/>
</dbReference>
<reference evidence="4 5" key="1">
    <citation type="submission" date="2020-07" db="EMBL/GenBank/DDBJ databases">
        <title>Thermoactinomyces phylogeny.</title>
        <authorList>
            <person name="Dunlap C."/>
        </authorList>
    </citation>
    <scope>NUCLEOTIDE SEQUENCE [LARGE SCALE GENOMIC DNA]</scope>
    <source>
        <strain evidence="4 5">AMNI-1</strain>
    </source>
</reference>
<dbReference type="SUPFAM" id="SSF53067">
    <property type="entry name" value="Actin-like ATPase domain"/>
    <property type="match status" value="1"/>
</dbReference>
<evidence type="ECO:0000313" key="5">
    <source>
        <dbReference type="Proteomes" id="UP000538292"/>
    </source>
</evidence>
<keyword evidence="3" id="KW-0119">Carbohydrate metabolism</keyword>
<dbReference type="InterPro" id="IPR043129">
    <property type="entry name" value="ATPase_NBD"/>
</dbReference>
<sequence>MKSLRTGDQNLIKQINKSIVLNVIKNKGPVSRAQISKETGLNKATVSTMVAELINESFVNEIGAGQSSGGRKPVMLYFNNHAGYSIGIDLGVNYILGVLTDLSGNIIRETNIRLNETDLEFVRDKIISIIDNLIQSAPESPYGIVGIGIGVPGHVNLEHQILFAPNLKWRNVYLKQMIEEKFHIPVQIENEANAGAHGEHLYGAGKMTPNLIYVSIGIGIGTGIIINNQLYTGATGIAGEMGHLTIEANGRKCSCGNRGCWEMYASENALLKAARQNLEEDDVCDLDVLESEAKKGNLKVLNLLNHLGEYIGIGLTNVINTFNPQAVIIGNRIARFENWIINPIERILKDRLSCYHKTNTEIRFSALGKHSIALGASSFAISHFFKEKKVKTLVTSQPTGLEE</sequence>
<dbReference type="InterPro" id="IPR049874">
    <property type="entry name" value="ROK_cs"/>
</dbReference>
<evidence type="ECO:0000256" key="1">
    <source>
        <dbReference type="ARBA" id="ARBA00002486"/>
    </source>
</evidence>
<dbReference type="InterPro" id="IPR000600">
    <property type="entry name" value="ROK"/>
</dbReference>
<dbReference type="Proteomes" id="UP000538292">
    <property type="component" value="Unassembled WGS sequence"/>
</dbReference>
<keyword evidence="3" id="KW-0859">Xylose metabolism</keyword>
<organism evidence="4 5">
    <name type="scientific">Thermoactinomyces mirandus</name>
    <dbReference type="NCBI Taxonomy" id="2756294"/>
    <lineage>
        <taxon>Bacteria</taxon>
        <taxon>Bacillati</taxon>
        <taxon>Bacillota</taxon>
        <taxon>Bacilli</taxon>
        <taxon>Bacillales</taxon>
        <taxon>Thermoactinomycetaceae</taxon>
        <taxon>Thermoactinomyces</taxon>
    </lineage>
</organism>
<dbReference type="InterPro" id="IPR036390">
    <property type="entry name" value="WH_DNA-bd_sf"/>
</dbReference>
<accession>A0A7W2ARU6</accession>
<dbReference type="PROSITE" id="PS01125">
    <property type="entry name" value="ROK"/>
    <property type="match status" value="1"/>
</dbReference>
<gene>
    <name evidence="4" type="ORF">H2C83_05390</name>
</gene>
<comment type="caution">
    <text evidence="4">The sequence shown here is derived from an EMBL/GenBank/DDBJ whole genome shotgun (WGS) entry which is preliminary data.</text>
</comment>
<protein>
    <submittedName>
        <fullName evidence="4">ROK family transcriptional regulator</fullName>
    </submittedName>
</protein>
<dbReference type="InterPro" id="IPR036388">
    <property type="entry name" value="WH-like_DNA-bd_sf"/>
</dbReference>
<keyword evidence="5" id="KW-1185">Reference proteome</keyword>
<evidence type="ECO:0000256" key="2">
    <source>
        <dbReference type="ARBA" id="ARBA00006479"/>
    </source>
</evidence>
<comment type="function">
    <text evidence="1">Transcriptional repressor of xylose-utilizing enzymes.</text>
</comment>
<dbReference type="Gene3D" id="3.30.420.40">
    <property type="match status" value="2"/>
</dbReference>
<dbReference type="PANTHER" id="PTHR18964:SF149">
    <property type="entry name" value="BIFUNCTIONAL UDP-N-ACETYLGLUCOSAMINE 2-EPIMERASE_N-ACETYLMANNOSAMINE KINASE"/>
    <property type="match status" value="1"/>
</dbReference>
<dbReference type="EMBL" id="JACEOL010000017">
    <property type="protein sequence ID" value="MBA4601761.1"/>
    <property type="molecule type" value="Genomic_DNA"/>
</dbReference>
<evidence type="ECO:0000256" key="3">
    <source>
        <dbReference type="ARBA" id="ARBA00022629"/>
    </source>
</evidence>
<name>A0A7W2ARU6_9BACL</name>
<dbReference type="SUPFAM" id="SSF46785">
    <property type="entry name" value="Winged helix' DNA-binding domain"/>
    <property type="match status" value="1"/>
</dbReference>
<dbReference type="AlphaFoldDB" id="A0A7W2ARU6"/>
<dbReference type="Gene3D" id="1.10.10.10">
    <property type="entry name" value="Winged helix-like DNA-binding domain superfamily/Winged helix DNA-binding domain"/>
    <property type="match status" value="1"/>
</dbReference>
<dbReference type="Pfam" id="PF00480">
    <property type="entry name" value="ROK"/>
    <property type="match status" value="1"/>
</dbReference>
<comment type="similarity">
    <text evidence="2">Belongs to the ROK (NagC/XylR) family.</text>
</comment>